<organism evidence="9 10">
    <name type="scientific">Orchesella cincta</name>
    <name type="common">Springtail</name>
    <name type="synonym">Podura cincta</name>
    <dbReference type="NCBI Taxonomy" id="48709"/>
    <lineage>
        <taxon>Eukaryota</taxon>
        <taxon>Metazoa</taxon>
        <taxon>Ecdysozoa</taxon>
        <taxon>Arthropoda</taxon>
        <taxon>Hexapoda</taxon>
        <taxon>Collembola</taxon>
        <taxon>Entomobryomorpha</taxon>
        <taxon>Entomobryoidea</taxon>
        <taxon>Orchesellidae</taxon>
        <taxon>Orchesellinae</taxon>
        <taxon>Orchesella</taxon>
    </lineage>
</organism>
<feature type="compositionally biased region" description="Basic and acidic residues" evidence="5">
    <location>
        <begin position="282"/>
        <end position="312"/>
    </location>
</feature>
<dbReference type="InterPro" id="IPR024583">
    <property type="entry name" value="Na_trans_cytopl"/>
</dbReference>
<keyword evidence="2 6" id="KW-0812">Transmembrane</keyword>
<feature type="domain" description="Voltage-gated Na+ ion channel cytoplasmic" evidence="8">
    <location>
        <begin position="363"/>
        <end position="459"/>
    </location>
</feature>
<keyword evidence="10" id="KW-1185">Reference proteome</keyword>
<feature type="domain" description="Ion transport" evidence="7">
    <location>
        <begin position="555"/>
        <end position="748"/>
    </location>
</feature>
<comment type="subcellular location">
    <subcellularLocation>
        <location evidence="1">Membrane</location>
        <topology evidence="1">Multi-pass membrane protein</topology>
    </subcellularLocation>
</comment>
<feature type="transmembrane region" description="Helical" evidence="6">
    <location>
        <begin position="722"/>
        <end position="743"/>
    </location>
</feature>
<name>A0A1D2MM61_ORCCI</name>
<feature type="region of interest" description="Disordered" evidence="5">
    <location>
        <begin position="274"/>
        <end position="324"/>
    </location>
</feature>
<feature type="transmembrane region" description="Helical" evidence="6">
    <location>
        <begin position="577"/>
        <end position="596"/>
    </location>
</feature>
<dbReference type="AlphaFoldDB" id="A0A1D2MM61"/>
<dbReference type="Pfam" id="PF11933">
    <property type="entry name" value="Na_trans_cytopl"/>
    <property type="match status" value="1"/>
</dbReference>
<evidence type="ECO:0000259" key="8">
    <source>
        <dbReference type="Pfam" id="PF11933"/>
    </source>
</evidence>
<feature type="transmembrane region" description="Helical" evidence="6">
    <location>
        <begin position="237"/>
        <end position="259"/>
    </location>
</feature>
<feature type="domain" description="Ion transport" evidence="7">
    <location>
        <begin position="130"/>
        <end position="179"/>
    </location>
</feature>
<proteinExistence type="predicted"/>
<evidence type="ECO:0000256" key="2">
    <source>
        <dbReference type="ARBA" id="ARBA00022692"/>
    </source>
</evidence>
<dbReference type="FunFam" id="1.10.287.70:FF:000046">
    <property type="entry name" value="Sodium channel protein"/>
    <property type="match status" value="1"/>
</dbReference>
<feature type="region of interest" description="Disordered" evidence="5">
    <location>
        <begin position="798"/>
        <end position="827"/>
    </location>
</feature>
<feature type="region of interest" description="Disordered" evidence="5">
    <location>
        <begin position="849"/>
        <end position="879"/>
    </location>
</feature>
<accession>A0A1D2MM61</accession>
<protein>
    <submittedName>
        <fullName evidence="9">Sodium channel protein para</fullName>
    </submittedName>
</protein>
<dbReference type="Gene3D" id="1.10.287.70">
    <property type="match status" value="2"/>
</dbReference>
<reference evidence="9 10" key="1">
    <citation type="journal article" date="2016" name="Genome Biol. Evol.">
        <title>Gene Family Evolution Reflects Adaptation to Soil Environmental Stressors in the Genome of the Collembolan Orchesella cincta.</title>
        <authorList>
            <person name="Faddeeva-Vakhrusheva A."/>
            <person name="Derks M.F."/>
            <person name="Anvar S.Y."/>
            <person name="Agamennone V."/>
            <person name="Suring W."/>
            <person name="Smit S."/>
            <person name="van Straalen N.M."/>
            <person name="Roelofs D."/>
        </authorList>
    </citation>
    <scope>NUCLEOTIDE SEQUENCE [LARGE SCALE GENOMIC DNA]</scope>
    <source>
        <tissue evidence="9">Mixed pool</tissue>
    </source>
</reference>
<dbReference type="InterPro" id="IPR027359">
    <property type="entry name" value="Volt_channel_dom_sf"/>
</dbReference>
<keyword evidence="3 6" id="KW-1133">Transmembrane helix</keyword>
<feature type="transmembrane region" description="Helical" evidence="6">
    <location>
        <begin position="616"/>
        <end position="635"/>
    </location>
</feature>
<sequence length="879" mass="98739">MSDHQSDTSSLDARPVYFRPFTRDSMVALKQRMAEEAIKKKELEAKKAEEHIMHDDNNILIILSECSQTNASMQIFQQRYDDDDEDDGPHPDTNLEQGMPLPIRLAAAFEPEMANIPLEDIDPFYYNMPVCLHFKGVVFTAIYTFESAVKVMARGFILEKFTYLRDAWNWLDFVVISLAMCPTNYTCLQGFGPNPNYGYTSFDSFGWAFLAAFRLMTQDYWESLYQQVLRAAGPWHMLFFIVIIFLGSYYLVNLILAIVAMSYDELQKKAEEDDMAAAAEEEAMRAEEEARNARAEAKETAAAEAEAGKDPNKSPSHFSARSYETWAGDPDADDQFKDGVSFAGSHSKLNHTMRGKKVDVSATVSLPGSPYNVRRGSHPHGRDKLMVLSTYMDAQEHLPYADDSTAATPMSEENGAIILPFCNGLHQTHTLPSLAAMGSRHSSYNSHASRLSYASHDVLSGGPRHGFSHPLTKESQLIQRAKTLYGDPEKAYKHFDGEHSGSVDDMGKVKQPVEREGHLYSSHQLHPGSTAVDMRDVMVLNDIIEQAAGRSSRMSRVFTTIFGVECAMKLMAMSPKFYFQVGWNIFDFVIVALSFIELIFEDANLPGISALRSFRLLRVFKLAKSWPTLNLLISIMGKTMGALGNLVIVLIIIIFIFAVMGMQLFAKNYFDKTHLFPGAELPRWNFTDFGHSFMIIFRVLCGEWIESMWDCMLVTGGACVPFFLATVVIGNLVVLNLFLALLLSSFGASNLSSAPDPETNKLAEAFDRIGRFINWIKSKIRQFLQAIVDTLIRAKNRIVPRPPPPPEVPSQSAENNTDGTVTRKRPRLADTARIVMNSKKLMNNLKQLQEAEAAKEEEAETLSMKSYGSHTHYPKKRDN</sequence>
<feature type="compositionally biased region" description="Polar residues" evidence="5">
    <location>
        <begin position="810"/>
        <end position="820"/>
    </location>
</feature>
<feature type="transmembrane region" description="Helical" evidence="6">
    <location>
        <begin position="167"/>
        <end position="185"/>
    </location>
</feature>
<evidence type="ECO:0000256" key="3">
    <source>
        <dbReference type="ARBA" id="ARBA00022989"/>
    </source>
</evidence>
<dbReference type="Proteomes" id="UP000094527">
    <property type="component" value="Unassembled WGS sequence"/>
</dbReference>
<dbReference type="Pfam" id="PF00520">
    <property type="entry name" value="Ion_trans"/>
    <property type="match status" value="3"/>
</dbReference>
<evidence type="ECO:0000313" key="10">
    <source>
        <dbReference type="Proteomes" id="UP000094527"/>
    </source>
</evidence>
<evidence type="ECO:0000256" key="1">
    <source>
        <dbReference type="ARBA" id="ARBA00004141"/>
    </source>
</evidence>
<evidence type="ECO:0000259" key="7">
    <source>
        <dbReference type="Pfam" id="PF00520"/>
    </source>
</evidence>
<feature type="domain" description="Ion transport" evidence="7">
    <location>
        <begin position="193"/>
        <end position="270"/>
    </location>
</feature>
<dbReference type="EMBL" id="LJIJ01000872">
    <property type="protein sequence ID" value="ODM94012.1"/>
    <property type="molecule type" value="Genomic_DNA"/>
</dbReference>
<dbReference type="SUPFAM" id="SSF81324">
    <property type="entry name" value="Voltage-gated potassium channels"/>
    <property type="match status" value="2"/>
</dbReference>
<dbReference type="PANTHER" id="PTHR10037:SF288">
    <property type="entry name" value="SODIUM CHANNEL PROTEIN PARA"/>
    <property type="match status" value="1"/>
</dbReference>
<dbReference type="GO" id="GO:0086010">
    <property type="term" value="P:membrane depolarization during action potential"/>
    <property type="evidence" value="ECO:0007669"/>
    <property type="project" value="TreeGrafter"/>
</dbReference>
<dbReference type="OrthoDB" id="2984333at2759"/>
<dbReference type="InterPro" id="IPR043203">
    <property type="entry name" value="VGCC_Ca_Na"/>
</dbReference>
<dbReference type="GO" id="GO:0019228">
    <property type="term" value="P:neuronal action potential"/>
    <property type="evidence" value="ECO:0007669"/>
    <property type="project" value="TreeGrafter"/>
</dbReference>
<comment type="caution">
    <text evidence="9">The sequence shown here is derived from an EMBL/GenBank/DDBJ whole genome shotgun (WGS) entry which is preliminary data.</text>
</comment>
<dbReference type="InterPro" id="IPR005821">
    <property type="entry name" value="Ion_trans_dom"/>
</dbReference>
<keyword evidence="9" id="KW-0406">Ion transport</keyword>
<evidence type="ECO:0000256" key="6">
    <source>
        <dbReference type="SAM" id="Phobius"/>
    </source>
</evidence>
<gene>
    <name evidence="9" type="ORF">Ocin01_12670</name>
</gene>
<dbReference type="Gene3D" id="1.20.120.350">
    <property type="entry name" value="Voltage-gated potassium channels. Chain C"/>
    <property type="match status" value="1"/>
</dbReference>
<dbReference type="GO" id="GO:0005248">
    <property type="term" value="F:voltage-gated sodium channel activity"/>
    <property type="evidence" value="ECO:0007669"/>
    <property type="project" value="TreeGrafter"/>
</dbReference>
<evidence type="ECO:0000313" key="9">
    <source>
        <dbReference type="EMBL" id="ODM94012.1"/>
    </source>
</evidence>
<dbReference type="PANTHER" id="PTHR10037">
    <property type="entry name" value="VOLTAGE-GATED CATION CHANNEL CALCIUM AND SODIUM"/>
    <property type="match status" value="1"/>
</dbReference>
<feature type="transmembrane region" description="Helical" evidence="6">
    <location>
        <begin position="642"/>
        <end position="666"/>
    </location>
</feature>
<evidence type="ECO:0000256" key="4">
    <source>
        <dbReference type="ARBA" id="ARBA00023136"/>
    </source>
</evidence>
<evidence type="ECO:0000256" key="5">
    <source>
        <dbReference type="SAM" id="MobiDB-lite"/>
    </source>
</evidence>
<dbReference type="STRING" id="48709.A0A1D2MM61"/>
<keyword evidence="9" id="KW-0813">Transport</keyword>
<keyword evidence="4 6" id="KW-0472">Membrane</keyword>
<dbReference type="OMA" id="CAMKLMA"/>
<dbReference type="GO" id="GO:0001518">
    <property type="term" value="C:voltage-gated sodium channel complex"/>
    <property type="evidence" value="ECO:0007669"/>
    <property type="project" value="TreeGrafter"/>
</dbReference>
<keyword evidence="9" id="KW-0407">Ion channel</keyword>